<organism evidence="1 2">
    <name type="scientific">Pollutimonas bauzanensis</name>
    <dbReference type="NCBI Taxonomy" id="658167"/>
    <lineage>
        <taxon>Bacteria</taxon>
        <taxon>Pseudomonadati</taxon>
        <taxon>Pseudomonadota</taxon>
        <taxon>Betaproteobacteria</taxon>
        <taxon>Burkholderiales</taxon>
        <taxon>Alcaligenaceae</taxon>
        <taxon>Pollutimonas</taxon>
    </lineage>
</organism>
<dbReference type="InterPro" id="IPR029039">
    <property type="entry name" value="Flavoprotein-like_sf"/>
</dbReference>
<dbReference type="SUPFAM" id="SSF52218">
    <property type="entry name" value="Flavoproteins"/>
    <property type="match status" value="1"/>
</dbReference>
<dbReference type="AlphaFoldDB" id="A0A1M5UI73"/>
<sequence length="42" mass="4454">MVAATTGTSEDTYAPDGIDGSILSVLWPIHNGLLRYSGFDVL</sequence>
<name>A0A1M5UI73_9BURK</name>
<reference evidence="1 2" key="1">
    <citation type="submission" date="2016-11" db="EMBL/GenBank/DDBJ databases">
        <authorList>
            <person name="Jaros S."/>
            <person name="Januszkiewicz K."/>
            <person name="Wedrychowicz H."/>
        </authorList>
    </citation>
    <scope>NUCLEOTIDE SEQUENCE [LARGE SCALE GENOMIC DNA]</scope>
    <source>
        <strain evidence="1 2">CGMCC 1.10190</strain>
    </source>
</reference>
<accession>A0A1M5UI73</accession>
<gene>
    <name evidence="1" type="ORF">SAMN04488135_1048</name>
</gene>
<dbReference type="Proteomes" id="UP000184226">
    <property type="component" value="Unassembled WGS sequence"/>
</dbReference>
<keyword evidence="2" id="KW-1185">Reference proteome</keyword>
<evidence type="ECO:0000313" key="1">
    <source>
        <dbReference type="EMBL" id="SHH62724.1"/>
    </source>
</evidence>
<protein>
    <submittedName>
        <fullName evidence="1">NAD(P)H dehydrogenase (Quinone)</fullName>
    </submittedName>
</protein>
<evidence type="ECO:0000313" key="2">
    <source>
        <dbReference type="Proteomes" id="UP000184226"/>
    </source>
</evidence>
<dbReference type="Gene3D" id="3.40.50.360">
    <property type="match status" value="1"/>
</dbReference>
<dbReference type="STRING" id="658167.SAMN04488135_1048"/>
<dbReference type="EMBL" id="FQXE01000004">
    <property type="protein sequence ID" value="SHH62724.1"/>
    <property type="molecule type" value="Genomic_DNA"/>
</dbReference>
<proteinExistence type="predicted"/>